<evidence type="ECO:0000313" key="1">
    <source>
        <dbReference type="EMBL" id="KAK3262628.1"/>
    </source>
</evidence>
<dbReference type="Proteomes" id="UP001190700">
    <property type="component" value="Unassembled WGS sequence"/>
</dbReference>
<dbReference type="EMBL" id="LGRX02016056">
    <property type="protein sequence ID" value="KAK3262628.1"/>
    <property type="molecule type" value="Genomic_DNA"/>
</dbReference>
<evidence type="ECO:0000313" key="2">
    <source>
        <dbReference type="Proteomes" id="UP001190700"/>
    </source>
</evidence>
<sequence length="130" mass="14848">MRRFACSLIQSTELYTFFNTRLHPTAPILCRASTERSFSQCQRTARCSFSQGQRTVRCLPALQSLGHYAGTSLKEVVHPQEVAAHQFFSSLLKPLPLMCQERSGQGRDDGQWHFIKTRPWLVVQLHLANT</sequence>
<accession>A0AAE0FMR4</accession>
<dbReference type="AlphaFoldDB" id="A0AAE0FMR4"/>
<name>A0AAE0FMR4_9CHLO</name>
<reference evidence="1 2" key="1">
    <citation type="journal article" date="2015" name="Genome Biol. Evol.">
        <title>Comparative Genomics of a Bacterivorous Green Alga Reveals Evolutionary Causalities and Consequences of Phago-Mixotrophic Mode of Nutrition.</title>
        <authorList>
            <person name="Burns J.A."/>
            <person name="Paasch A."/>
            <person name="Narechania A."/>
            <person name="Kim E."/>
        </authorList>
    </citation>
    <scope>NUCLEOTIDE SEQUENCE [LARGE SCALE GENOMIC DNA]</scope>
    <source>
        <strain evidence="1 2">PLY_AMNH</strain>
    </source>
</reference>
<organism evidence="1 2">
    <name type="scientific">Cymbomonas tetramitiformis</name>
    <dbReference type="NCBI Taxonomy" id="36881"/>
    <lineage>
        <taxon>Eukaryota</taxon>
        <taxon>Viridiplantae</taxon>
        <taxon>Chlorophyta</taxon>
        <taxon>Pyramimonadophyceae</taxon>
        <taxon>Pyramimonadales</taxon>
        <taxon>Pyramimonadaceae</taxon>
        <taxon>Cymbomonas</taxon>
    </lineage>
</organism>
<protein>
    <submittedName>
        <fullName evidence="1">Uncharacterized protein</fullName>
    </submittedName>
</protein>
<proteinExistence type="predicted"/>
<keyword evidence="2" id="KW-1185">Reference proteome</keyword>
<comment type="caution">
    <text evidence="1">The sequence shown here is derived from an EMBL/GenBank/DDBJ whole genome shotgun (WGS) entry which is preliminary data.</text>
</comment>
<gene>
    <name evidence="1" type="ORF">CYMTET_28524</name>
</gene>